<keyword evidence="2" id="KW-1185">Reference proteome</keyword>
<proteinExistence type="predicted"/>
<name>J0Q371_9HYPH</name>
<dbReference type="Proteomes" id="UP000008947">
    <property type="component" value="Unassembled WGS sequence"/>
</dbReference>
<evidence type="ECO:0000313" key="2">
    <source>
        <dbReference type="Proteomes" id="UP000008947"/>
    </source>
</evidence>
<protein>
    <submittedName>
        <fullName evidence="1">Uncharacterized protein</fullName>
    </submittedName>
</protein>
<comment type="caution">
    <text evidence="1">The sequence shown here is derived from an EMBL/GenBank/DDBJ whole genome shotgun (WGS) entry which is preliminary data.</text>
</comment>
<evidence type="ECO:0000313" key="1">
    <source>
        <dbReference type="EMBL" id="EJF77034.1"/>
    </source>
</evidence>
<organism evidence="1 2">
    <name type="scientific">Candidatus Bartonella washoeensis Sb944nv</name>
    <dbReference type="NCBI Taxonomy" id="1094563"/>
    <lineage>
        <taxon>Bacteria</taxon>
        <taxon>Pseudomonadati</taxon>
        <taxon>Pseudomonadota</taxon>
        <taxon>Alphaproteobacteria</taxon>
        <taxon>Hyphomicrobiales</taxon>
        <taxon>Bartonellaceae</taxon>
        <taxon>Bartonella</taxon>
    </lineage>
</organism>
<dbReference type="PATRIC" id="fig|1094563.3.peg.1764"/>
<reference evidence="1 2" key="1">
    <citation type="submission" date="2012-03" db="EMBL/GenBank/DDBJ databases">
        <title>The Genome Sequence of Bartonella washoensis Sb944nv.</title>
        <authorList>
            <consortium name="The Broad Institute Genome Sequencing Platform"/>
            <consortium name="The Broad Institute Genome Sequencing Center for Infectious Disease"/>
            <person name="Feldgarden M."/>
            <person name="Kirby J."/>
            <person name="Kosoy M."/>
            <person name="Birtles R."/>
            <person name="Probert W.S."/>
            <person name="Chiaraviglio L."/>
            <person name="Young S.K."/>
            <person name="Zeng Q."/>
            <person name="Gargeya S."/>
            <person name="Fitzgerald M."/>
            <person name="Haas B."/>
            <person name="Abouelleil A."/>
            <person name="Alvarado L."/>
            <person name="Arachchi H.M."/>
            <person name="Berlin A."/>
            <person name="Chapman S.B."/>
            <person name="Gearin G."/>
            <person name="Goldberg J."/>
            <person name="Griggs A."/>
            <person name="Gujja S."/>
            <person name="Hansen M."/>
            <person name="Heiman D."/>
            <person name="Howarth C."/>
            <person name="Larimer J."/>
            <person name="Lui A."/>
            <person name="MacDonald P.J.P."/>
            <person name="McCowen C."/>
            <person name="Montmayeur A."/>
            <person name="Murphy C."/>
            <person name="Neiman D."/>
            <person name="Pearson M."/>
            <person name="Priest M."/>
            <person name="Roberts A."/>
            <person name="Saif S."/>
            <person name="Shea T."/>
            <person name="Sisk P."/>
            <person name="Stolte C."/>
            <person name="Sykes S."/>
            <person name="Wortman J."/>
            <person name="Nusbaum C."/>
            <person name="Birren B."/>
        </authorList>
    </citation>
    <scope>NUCLEOTIDE SEQUENCE [LARGE SCALE GENOMIC DNA]</scope>
    <source>
        <strain evidence="1 2">Sb944nv</strain>
    </source>
</reference>
<gene>
    <name evidence="1" type="ORF">MCQ_01538</name>
</gene>
<sequence length="122" mass="14395">MVSHDMIIQIRQLIEQTQTEEANVLSFVQVKNLTDMSHKQAQRVLEVLEKKQNIQRENAQQSLPSQEKTDVSIQIDRLYQIFLDKKRIAITCFEADVCMCHRGRIVNALTKLQDWKYEIQHL</sequence>
<dbReference type="AlphaFoldDB" id="J0Q371"/>
<accession>J0Q371</accession>
<dbReference type="EMBL" id="AILU01000051">
    <property type="protein sequence ID" value="EJF77034.1"/>
    <property type="molecule type" value="Genomic_DNA"/>
</dbReference>
<dbReference type="HOGENOM" id="CLU_2022193_0_0_5"/>